<sequence length="753" mass="86796">MRMKRFMPRQKYIRIFLALCILFALVSIPFVYLITHQFSAYALKQIDKVNRIEVEHAQENAGFVFKKMIGYGLNMYQDKSIQLWLTDRTETPEHQVDAMTAAANYMTTEPFIENIYLFNMRTEHAINLKYGLSTFSGFSDRAALDIARQPRKSYLNFTTYETNGRQKLALVIPTVPSGQQSFGYLVMVMESKLIQQYLLKENRQSGMSSFILDSDGRVMLGSDAEESWYADLAAKASREAGSFTHRYKGELWSVQYARIAPQGWTLFSTAKVEEIRADFDSFRNNMLLFAVSFAVLMLAILFWNSRRTYKPFSQLADQLETKLGSRLNREPSEGPREEYNVLRSGIEILADQVDKLDMSMREHKSVIKTEYLRQWILQGKLIAPIEQVLREHTALLREGNLHVGVLRINEYSLFEERYNFASRKLIKYAIGNIAEEILGRNWSAEAVDLGGDHLAVLLSGRDIAMEELVEAMEEAGKHISRWTRIGVTIAVSGPNAYTDDLKGIYGHIHELTMLKFISGEDKVYLEQDFEAYMARVQPLPDDHLLDELIRRIRMGKPEEVGESLDRIFGPMQTMRYADSKFQLSLILYTLFKTFNKLPSVESVERIESILERFDTLAGIKGWLEQELLEIMGDLSNKKGSSRRDEIVAEIVEYVGTHLHDPMLTIEEISDHVSLSTRYIRQLFKEVFETTLSDYILEQRIGRVKELLETTDWTVTDIGERSGFQTKSNFFTTFKKATGMTPSQYRDNRPSRPS</sequence>
<keyword evidence="3" id="KW-0804">Transcription</keyword>
<evidence type="ECO:0000256" key="1">
    <source>
        <dbReference type="ARBA" id="ARBA00023015"/>
    </source>
</evidence>
<dbReference type="SUPFAM" id="SSF46689">
    <property type="entry name" value="Homeodomain-like"/>
    <property type="match status" value="1"/>
</dbReference>
<dbReference type="EMBL" id="VNJJ01000004">
    <property type="protein sequence ID" value="TVY01232.1"/>
    <property type="molecule type" value="Genomic_DNA"/>
</dbReference>
<organism evidence="5 6">
    <name type="scientific">Cohnella terricola</name>
    <dbReference type="NCBI Taxonomy" id="1289167"/>
    <lineage>
        <taxon>Bacteria</taxon>
        <taxon>Bacillati</taxon>
        <taxon>Bacillota</taxon>
        <taxon>Bacilli</taxon>
        <taxon>Bacillales</taxon>
        <taxon>Paenibacillaceae</taxon>
        <taxon>Cohnella</taxon>
    </lineage>
</organism>
<keyword evidence="6" id="KW-1185">Reference proteome</keyword>
<dbReference type="Proteomes" id="UP000316330">
    <property type="component" value="Unassembled WGS sequence"/>
</dbReference>
<gene>
    <name evidence="5" type="ORF">FPZ45_08780</name>
</gene>
<dbReference type="GO" id="GO:0043565">
    <property type="term" value="F:sequence-specific DNA binding"/>
    <property type="evidence" value="ECO:0007669"/>
    <property type="project" value="InterPro"/>
</dbReference>
<evidence type="ECO:0000256" key="3">
    <source>
        <dbReference type="ARBA" id="ARBA00023163"/>
    </source>
</evidence>
<proteinExistence type="predicted"/>
<dbReference type="PRINTS" id="PR00032">
    <property type="entry name" value="HTHARAC"/>
</dbReference>
<keyword evidence="1" id="KW-0805">Transcription regulation</keyword>
<protein>
    <submittedName>
        <fullName evidence="5">Helix-turn-helix domain-containing protein</fullName>
    </submittedName>
</protein>
<dbReference type="Gene3D" id="1.10.10.60">
    <property type="entry name" value="Homeodomain-like"/>
    <property type="match status" value="2"/>
</dbReference>
<reference evidence="5 6" key="1">
    <citation type="submission" date="2019-07" db="EMBL/GenBank/DDBJ databases">
        <authorList>
            <person name="Kim J."/>
        </authorList>
    </citation>
    <scope>NUCLEOTIDE SEQUENCE [LARGE SCALE GENOMIC DNA]</scope>
    <source>
        <strain evidence="5 6">G13</strain>
    </source>
</reference>
<keyword evidence="2" id="KW-0238">DNA-binding</keyword>
<dbReference type="InterPro" id="IPR018060">
    <property type="entry name" value="HTH_AraC"/>
</dbReference>
<dbReference type="PROSITE" id="PS01124">
    <property type="entry name" value="HTH_ARAC_FAMILY_2"/>
    <property type="match status" value="1"/>
</dbReference>
<dbReference type="PANTHER" id="PTHR43280">
    <property type="entry name" value="ARAC-FAMILY TRANSCRIPTIONAL REGULATOR"/>
    <property type="match status" value="1"/>
</dbReference>
<name>A0A559JMY5_9BACL</name>
<dbReference type="InterPro" id="IPR020449">
    <property type="entry name" value="Tscrpt_reg_AraC-type_HTH"/>
</dbReference>
<comment type="caution">
    <text evidence="5">The sequence shown here is derived from an EMBL/GenBank/DDBJ whole genome shotgun (WGS) entry which is preliminary data.</text>
</comment>
<dbReference type="PROSITE" id="PS00041">
    <property type="entry name" value="HTH_ARAC_FAMILY_1"/>
    <property type="match status" value="1"/>
</dbReference>
<dbReference type="OrthoDB" id="2483982at2"/>
<dbReference type="GO" id="GO:0003700">
    <property type="term" value="F:DNA-binding transcription factor activity"/>
    <property type="evidence" value="ECO:0007669"/>
    <property type="project" value="InterPro"/>
</dbReference>
<dbReference type="SMART" id="SM00342">
    <property type="entry name" value="HTH_ARAC"/>
    <property type="match status" value="1"/>
</dbReference>
<accession>A0A559JMY5</accession>
<evidence type="ECO:0000256" key="2">
    <source>
        <dbReference type="ARBA" id="ARBA00023125"/>
    </source>
</evidence>
<dbReference type="AlphaFoldDB" id="A0A559JMY5"/>
<feature type="domain" description="HTH araC/xylS-type" evidence="4">
    <location>
        <begin position="648"/>
        <end position="747"/>
    </location>
</feature>
<dbReference type="InterPro" id="IPR018062">
    <property type="entry name" value="HTH_AraC-typ_CS"/>
</dbReference>
<evidence type="ECO:0000313" key="5">
    <source>
        <dbReference type="EMBL" id="TVY01232.1"/>
    </source>
</evidence>
<dbReference type="Pfam" id="PF12833">
    <property type="entry name" value="HTH_18"/>
    <property type="match status" value="1"/>
</dbReference>
<evidence type="ECO:0000313" key="6">
    <source>
        <dbReference type="Proteomes" id="UP000316330"/>
    </source>
</evidence>
<evidence type="ECO:0000259" key="4">
    <source>
        <dbReference type="PROSITE" id="PS01124"/>
    </source>
</evidence>
<dbReference type="PANTHER" id="PTHR43280:SF10">
    <property type="entry name" value="REGULATORY PROTEIN POCR"/>
    <property type="match status" value="1"/>
</dbReference>
<dbReference type="InterPro" id="IPR009057">
    <property type="entry name" value="Homeodomain-like_sf"/>
</dbReference>